<keyword evidence="5" id="KW-0436">Ligase</keyword>
<comment type="pathway">
    <text evidence="1">Alkaloid biosynthesis; ergot alkaloid biosynthesis.</text>
</comment>
<dbReference type="FunFam" id="3.30.559.30:FF:000002">
    <property type="entry name" value="Nonribosomal peptide synthase Pes1"/>
    <property type="match status" value="1"/>
</dbReference>
<dbReference type="InterPro" id="IPR020806">
    <property type="entry name" value="PKS_PP-bd"/>
</dbReference>
<dbReference type="Gene3D" id="3.30.300.30">
    <property type="match status" value="4"/>
</dbReference>
<name>A0A172PY85_9HYPO</name>
<dbReference type="EMBL" id="KU202708">
    <property type="protein sequence ID" value="AND74268.1"/>
    <property type="molecule type" value="Genomic_DNA"/>
</dbReference>
<dbReference type="GO" id="GO:0043041">
    <property type="term" value="P:amino acid activation for nonribosomal peptide biosynthetic process"/>
    <property type="evidence" value="ECO:0007669"/>
    <property type="project" value="TreeGrafter"/>
</dbReference>
<keyword evidence="3" id="KW-0596">Phosphopantetheine</keyword>
<dbReference type="Gene3D" id="3.30.559.10">
    <property type="entry name" value="Chloramphenicol acetyltransferase-like domain"/>
    <property type="match status" value="6"/>
</dbReference>
<keyword evidence="4" id="KW-0597">Phosphoprotein</keyword>
<evidence type="ECO:0000256" key="6">
    <source>
        <dbReference type="ARBA" id="ARBA00022679"/>
    </source>
</evidence>
<dbReference type="InterPro" id="IPR001242">
    <property type="entry name" value="Condensation_dom"/>
</dbReference>
<evidence type="ECO:0000256" key="8">
    <source>
        <dbReference type="SAM" id="MobiDB-lite"/>
    </source>
</evidence>
<dbReference type="NCBIfam" id="NF003417">
    <property type="entry name" value="PRK04813.1"/>
    <property type="match status" value="4"/>
</dbReference>
<dbReference type="Pfam" id="PF00668">
    <property type="entry name" value="Condensation"/>
    <property type="match status" value="5"/>
</dbReference>
<evidence type="ECO:0000256" key="4">
    <source>
        <dbReference type="ARBA" id="ARBA00022553"/>
    </source>
</evidence>
<evidence type="ECO:0000259" key="9">
    <source>
        <dbReference type="PROSITE" id="PS50075"/>
    </source>
</evidence>
<dbReference type="Gene3D" id="3.40.50.12780">
    <property type="entry name" value="N-terminal domain of ligase-like"/>
    <property type="match status" value="4"/>
</dbReference>
<dbReference type="InterPro" id="IPR020845">
    <property type="entry name" value="AMP-binding_CS"/>
</dbReference>
<feature type="domain" description="Carrier" evidence="9">
    <location>
        <begin position="4649"/>
        <end position="4725"/>
    </location>
</feature>
<dbReference type="SMART" id="SM00823">
    <property type="entry name" value="PKS_PP"/>
    <property type="match status" value="4"/>
</dbReference>
<dbReference type="SUPFAM" id="SSF56801">
    <property type="entry name" value="Acetyl-CoA synthetase-like"/>
    <property type="match status" value="4"/>
</dbReference>
<evidence type="ECO:0000313" key="10">
    <source>
        <dbReference type="EMBL" id="AND74268.1"/>
    </source>
</evidence>
<feature type="domain" description="Carrier" evidence="9">
    <location>
        <begin position="3561"/>
        <end position="3635"/>
    </location>
</feature>
<feature type="region of interest" description="Disordered" evidence="8">
    <location>
        <begin position="801"/>
        <end position="838"/>
    </location>
</feature>
<accession>A0A172PY85</accession>
<evidence type="ECO:0000256" key="5">
    <source>
        <dbReference type="ARBA" id="ARBA00022598"/>
    </source>
</evidence>
<dbReference type="Gene3D" id="1.10.1200.10">
    <property type="entry name" value="ACP-like"/>
    <property type="match status" value="4"/>
</dbReference>
<feature type="region of interest" description="Disordered" evidence="8">
    <location>
        <begin position="66"/>
        <end position="88"/>
    </location>
</feature>
<dbReference type="GO" id="GO:0016874">
    <property type="term" value="F:ligase activity"/>
    <property type="evidence" value="ECO:0007669"/>
    <property type="project" value="UniProtKB-KW"/>
</dbReference>
<dbReference type="Pfam" id="PF00550">
    <property type="entry name" value="PP-binding"/>
    <property type="match status" value="4"/>
</dbReference>
<dbReference type="PROSITE" id="PS50075">
    <property type="entry name" value="CARRIER"/>
    <property type="match status" value="4"/>
</dbReference>
<dbReference type="GO" id="GO:0005737">
    <property type="term" value="C:cytoplasm"/>
    <property type="evidence" value="ECO:0007669"/>
    <property type="project" value="TreeGrafter"/>
</dbReference>
<dbReference type="CDD" id="cd05918">
    <property type="entry name" value="A_NRPS_SidN3_like"/>
    <property type="match status" value="4"/>
</dbReference>
<dbReference type="InterPro" id="IPR045851">
    <property type="entry name" value="AMP-bd_C_sf"/>
</dbReference>
<comment type="similarity">
    <text evidence="7">Belongs to the NRP synthetase family.</text>
</comment>
<evidence type="ECO:0000256" key="2">
    <source>
        <dbReference type="ARBA" id="ARBA00005179"/>
    </source>
</evidence>
<dbReference type="FunFam" id="3.30.559.10:FF:000016">
    <property type="entry name" value="Nonribosomal peptide synthase Pes1"/>
    <property type="match status" value="1"/>
</dbReference>
<dbReference type="FunFam" id="1.10.1200.10:FF:000005">
    <property type="entry name" value="Nonribosomal peptide synthetase 1"/>
    <property type="match status" value="2"/>
</dbReference>
<dbReference type="InterPro" id="IPR036736">
    <property type="entry name" value="ACP-like_sf"/>
</dbReference>
<protein>
    <submittedName>
        <fullName evidence="10">Nrps5</fullName>
    </submittedName>
</protein>
<feature type="domain" description="Carrier" evidence="9">
    <location>
        <begin position="2443"/>
        <end position="2519"/>
    </location>
</feature>
<dbReference type="Gene3D" id="3.30.559.30">
    <property type="entry name" value="Nonribosomal peptide synthetase, condensation domain"/>
    <property type="match status" value="7"/>
</dbReference>
<evidence type="ECO:0000256" key="3">
    <source>
        <dbReference type="ARBA" id="ARBA00022450"/>
    </source>
</evidence>
<dbReference type="GO" id="GO:0031177">
    <property type="term" value="F:phosphopantetheine binding"/>
    <property type="evidence" value="ECO:0007669"/>
    <property type="project" value="InterPro"/>
</dbReference>
<feature type="compositionally biased region" description="Low complexity" evidence="8">
    <location>
        <begin position="69"/>
        <end position="79"/>
    </location>
</feature>
<feature type="compositionally biased region" description="Basic and acidic residues" evidence="8">
    <location>
        <begin position="801"/>
        <end position="817"/>
    </location>
</feature>
<dbReference type="CDD" id="cd19534">
    <property type="entry name" value="E_NRPS"/>
    <property type="match status" value="1"/>
</dbReference>
<evidence type="ECO:0000256" key="1">
    <source>
        <dbReference type="ARBA" id="ARBA00005107"/>
    </source>
</evidence>
<dbReference type="CDD" id="cd19542">
    <property type="entry name" value="CT_NRPS-like"/>
    <property type="match status" value="1"/>
</dbReference>
<feature type="region of interest" description="Disordered" evidence="8">
    <location>
        <begin position="1717"/>
        <end position="1739"/>
    </location>
</feature>
<feature type="domain" description="Carrier" evidence="9">
    <location>
        <begin position="833"/>
        <end position="909"/>
    </location>
</feature>
<dbReference type="FunFam" id="3.30.559.30:FF:000003">
    <property type="entry name" value="Nonribosomal peptide synthase SidD"/>
    <property type="match status" value="1"/>
</dbReference>
<dbReference type="FunFam" id="3.40.50.12780:FF:000014">
    <property type="entry name" value="Nonribosomal peptide synthetase 1"/>
    <property type="match status" value="4"/>
</dbReference>
<dbReference type="NCBIfam" id="TIGR01733">
    <property type="entry name" value="AA-adenyl-dom"/>
    <property type="match status" value="4"/>
</dbReference>
<dbReference type="CDD" id="cd19545">
    <property type="entry name" value="FUM14_C_NRPS-like"/>
    <property type="match status" value="2"/>
</dbReference>
<dbReference type="InterPro" id="IPR009081">
    <property type="entry name" value="PP-bd_ACP"/>
</dbReference>
<feature type="non-terminal residue" evidence="10">
    <location>
        <position position="5644"/>
    </location>
</feature>
<dbReference type="Pfam" id="PF00501">
    <property type="entry name" value="AMP-binding"/>
    <property type="match status" value="4"/>
</dbReference>
<dbReference type="PROSITE" id="PS00012">
    <property type="entry name" value="PHOSPHOPANTETHEINE"/>
    <property type="match status" value="1"/>
</dbReference>
<reference evidence="10" key="1">
    <citation type="journal article" date="2016" name="BMC Genomics">
        <title>Genome sequence and comparative analysis of clavicipitaceous insect-pathogenic fungus Aschersonia badia with Metarhizium spp.</title>
        <authorList>
            <person name="Agrawal Y."/>
            <person name="Narwani T."/>
            <person name="Subramanian S."/>
        </authorList>
    </citation>
    <scope>NUCLEOTIDE SEQUENCE</scope>
    <source>
        <strain evidence="10">MTCC 10142</strain>
    </source>
</reference>
<dbReference type="GO" id="GO:0044550">
    <property type="term" value="P:secondary metabolite biosynthetic process"/>
    <property type="evidence" value="ECO:0007669"/>
    <property type="project" value="TreeGrafter"/>
</dbReference>
<dbReference type="PANTHER" id="PTHR45527">
    <property type="entry name" value="NONRIBOSOMAL PEPTIDE SYNTHETASE"/>
    <property type="match status" value="1"/>
</dbReference>
<dbReference type="PROSITE" id="PS00455">
    <property type="entry name" value="AMP_BINDING"/>
    <property type="match status" value="4"/>
</dbReference>
<dbReference type="FunFam" id="3.30.300.30:FF:000015">
    <property type="entry name" value="Nonribosomal peptide synthase SidD"/>
    <property type="match status" value="4"/>
</dbReference>
<organism evidence="10">
    <name type="scientific">Hypocrella siamensis</name>
    <dbReference type="NCBI Taxonomy" id="696354"/>
    <lineage>
        <taxon>Eukaryota</taxon>
        <taxon>Fungi</taxon>
        <taxon>Dikarya</taxon>
        <taxon>Ascomycota</taxon>
        <taxon>Pezizomycotina</taxon>
        <taxon>Sordariomycetes</taxon>
        <taxon>Hypocreomycetidae</taxon>
        <taxon>Hypocreales</taxon>
        <taxon>Clavicipitaceae</taxon>
        <taxon>Hypocrella</taxon>
    </lineage>
</organism>
<dbReference type="SUPFAM" id="SSF47336">
    <property type="entry name" value="ACP-like"/>
    <property type="match status" value="4"/>
</dbReference>
<dbReference type="InterPro" id="IPR023213">
    <property type="entry name" value="CAT-like_dom_sf"/>
</dbReference>
<dbReference type="InterPro" id="IPR000873">
    <property type="entry name" value="AMP-dep_synth/lig_dom"/>
</dbReference>
<dbReference type="InterPro" id="IPR006162">
    <property type="entry name" value="Ppantetheine_attach_site"/>
</dbReference>
<comment type="pathway">
    <text evidence="2">Secondary metabolite biosynthesis.</text>
</comment>
<dbReference type="InterPro" id="IPR010071">
    <property type="entry name" value="AA_adenyl_dom"/>
</dbReference>
<dbReference type="InterPro" id="IPR042099">
    <property type="entry name" value="ANL_N_sf"/>
</dbReference>
<evidence type="ECO:0000256" key="7">
    <source>
        <dbReference type="ARBA" id="ARBA00029454"/>
    </source>
</evidence>
<keyword evidence="6" id="KW-0808">Transferase</keyword>
<dbReference type="SUPFAM" id="SSF52777">
    <property type="entry name" value="CoA-dependent acyltransferases"/>
    <property type="match status" value="13"/>
</dbReference>
<proteinExistence type="inferred from homology"/>
<sequence length="5644" mass="618229">MDAHSHTTTQQVMRQATPVACIGGVDDFCRQKLGDTTQAGLAGLINAAWATVIWQYTGLESVRFVTATPSPSSSSSSSSHGNDEEAATFQSCEVSVDGNVGVLDLIHRTQNATRDIELHLHPAPPSSRTTTTTTTSEDINTSLLQSMTVLASHRAYLEAHHTLRNVPAAQIELVVAASAAGGDLEAVVYHSPSALDSALADHLAAAFAHIVGSMVRARHERDRLETLDLVSDHDKSTLWAWNRAQLPETVEQCVHVLFRRRAREAPDMPAVDAWDGRFTYAELDGVSDRIAAWLVREERVGPETIVPLCFEKSRWAIAALLAVIKAGGAIVFIDPANPVSRRRDILDQVGGRFVLASTTQAPTWEADMGVRTVIVNEQSVADMLQDHRHPEAVATAVTPDNLLYLIFTSGSTGRPKGCLIPHKAFVSGALQHAAKSNLSRGSRVLQLASYSFDVSMLEILTSLISGACVCTPDMSSLAHGLHPVVERFAVTWAFLTPSMVKLLRPELVPTLKTLALGGEPLHKVDIETWAPHLQLINGYGPSECSVAAAGDPHLRPTSDPSNIGRAVGGLCWIVDADNHDRLVPLGSVGELLISGPILARGYLNDPDKTAASFIQDPAWSRGWSLTATSSNDGGPMRLYKTGDLARFNLDGTIRLLGRKDTQVKLRGLRVELGEIEHNIAHHLHVKHVAAFLPKTGPCRDKIVAVVCLDDFAGRSKPGQADAPITVLFGDEKPEVQEQVDRVRKHLHKCVPEYMVPAVWITIEAWPLLLSGKLDRKRVAGWVSSIDQHLFDHVMGFLGHHNEASDASSDSERARPDLSEEEKEREEEEEEEKVKLSDTERALRQHFARALNTPARSVPLDKTFIALGGDSLAAMRVVSECNKAGLPVDLQDMLRSKGIAELASKIEPKPHASSSNGASFPLSRAQTLCLGALHGGKPLEASNHSESLLLSLDQTISSARLKAAIGAIVDRHSMLRGRFFWNKDQAADTVTYNQSILARVKGSYRYTEHAISRHEEMVDIRAASQAATGLAGPVFSADFIRTDGKQLLLLTAHRAVVDSASWIVIARDLDELLSLEDGLLPSEGTNRTMAFRTWVELETSSRERSEAQDGAKTAPITALTTPETILDYWGRAWDVPDGGGASDVIEHSIQIEEETSALLMGQRVHAALRTDTVDFLVASLLYSFGRVFTDHQDILPTFTIWEDQRQRASRDFSIDLSSTVGQFEVAQPLMVEAPGFKTKDELVDLLKRTKDGRRLAPDTASQAVVPISDISFQHLDLLSDVVERPDALVKRELGSALQFLAVSGKNAVLPRSPVSVRAQMVRGQVHLVFAYSRHVDKAAQIRAWIAATQVTLTSLVAKMTSAPVEYTLSDFPLLRPLSYDSLDALVTRRLPRHGLVPDAKNALSIEDIYPCSPMQRDLLLSQNRSGGDGMYEYHHVAELQSRDPQTPVDVDRLAQAWEQVVQKHASLRTIFVESEDDESLFDQVVLARARPRVSIQDCSNSTDAVEFALLADQADRISFRGPQPPHRLTICRISGASHVVVKLEINHAIVDGASAAVMLRDILLAYDGRCAAQPTPAMSFRNYISYIRQAPEASSLDFWASYLKGLKGTMFPRLAALESPNCARAAAEKQLEVVQVPLESEGVTNQRLFRFCREASVTPASVFQAAWAMVLREYAESPDDVSFGYLSAGRDAPLPGIQDGVGAFLTMLVSRLRFAASGSSSDKKLNGDGGSHGETSTRGGRTITTLLDAVRVTADDYLEALSHQHVGLSKIQHSLKTGSSSSSCPLFNTIVAFNRDAESPADSTLVFKSVGDHEPDEYGIVVDVQYSGPQSIRACLRHWTDHLTSEQARIVASALGKAVESIVCRPDTPIGEVSLVAQYHTDKLLSFNAHAIPRADRLIFTRFQEHARVRPEAQAICAWDGVWTYQQLDDASTRLAHFLRSVGVGPETVVPHCFHKSGWAVVTCLAITKAGGAFVGLDPTHPKQRLTGLVREAGAKVVCVAPQNLHLFEDGERINLVVVTRELVDQLPSRSGQPCPWIRSDNAACVVFTSGTTGRPKAVVVEHASMATLSDVMGPAVHIGPDARVFQFASYTFDTSNQDIFTTLQRGGCVCVPSDDDRINDPAGAMQRLRANHAHLTSTVISLMRPETVPGLRWLFSAGEPLTRENVEAWAPAVELYNSYGPAESSVAVTCTAAQLAVHDSPSNIGRPYGCRAWIVDAADHHKLVPLGVVGELLITGPLLARHYLNDVQRTAAAFIEDPKWAKGLTQGRDRRFYRTGDLCRFNSDGTLTIVGRRDTQIKIHGQRVELDHIKYEVQAHLSRRGVQSFVSIDALRLPGTQQTKEKKLVAFVQFLDRQSDDDGSPALAPSSLAVPMDDLLSGDFFDLQRALKATLPSYMVPAVYVPIKSTPRTTSGKLARNVLRETVAGLSDAQLDRYMLRSVTHRAVETPSEKMLQAIWSKLLSVPLDKVGADDDFFQLGGDSVTAMRLTAAARAENMSLTVADIFASPVLSDMARIMRAADETRQDDESDEPFDLVRLSLSPSSIPTTSELEKMRIEAATQCGVRPDAIVDLYPCTPLQEGLIALSMRQTGAYKDQRVFRLADSSYDVSACRDAIDAVVAAEAILRTRFVSLDTAGMLQAVLDQPVEWVQGDDLAAYLRQDLDSPVVYGCSLLRLALIEEHDGSRFVVWSGHHALCDGFSMDITFEQIAHAMSHAGSVVPKPVPFKNFIRYLDDQARDSSAHNFWQGQFPATGAAAPQFPAVTPGHHVAPHHTCKLQFQVVRAAGSKVSVSNYLRAAWGLVVARHLDSSDVLFGSTLSGRNAPVHGISTMNGPTMATVPFRMKVPFDTEQTTVAQYLQDTEAQAVAMMPFEHTGLQNIRRINEQARASIDNMTHRFAVELNIDEHHKSLLGLEVVSAELPGGFYTDPLVVRNFARDDGTVDVEAKFDYTLISDAEMRRLLQQYVHVAQQLLQHEPGLLLRDVQLLSPEDIGEILNWNGDLPDAVEECVHHLIEKQTRERPDAEAVCAWDGTLTFAELDCVTERLASHLQTLGVGPEVTVALCFDKSKWNVVSMLSVLKAGGCYTSLSPAYPAARMRDILQDVEAPLVLSSPQHAGALTGVASSVLSIDDAFLDSLLAPARRVASAVQPSNMAFIVFTSGSTGKPKGAIIEHRGICSMQHFEGPHVSMGPDTRTLQFASHVFDVANSEIFTTLMRGGCVCVPSEAERINDLAGAINKYRVNWSFLVPTMADSLDPDEVPGLGHLALGGEAIRQGLCDRWADRVTLLNSYGPSECSIWTSVSRLPPGTTTPDNIGRGLGCRTWVVDQHDHDRLVAIGCVGELCVEGPIVTRGYKARPLQTAAAYIANPSFARSLDIQVTRMYKTGDLVKYAFDGTLLYVGRRDSQVKIRGQRIELGEVEHNIISNDIEADAVVVEKILQGGDADRVALAAFFKLGHKTSLSDSSDLSHEREDEAGNSPLALVNDDAIRAQLVSLRRKLLDSIPPHMVPSYFIPLRNIPVTQTGKKDRKALRALGASLTQDQLRQFALDDADASVAADEGGRECVSDAEKRLRSLWAEVLGIRDERTISANDSFFLKGGDSIQAMRLAAAARRVGRTLAVADMFRMPRLHQMATMWEQNGVNDRHDNIAPFSLLNPDAIGDLIRDTARQCNVQEDKVEDIYLCSPLQEGLMAVSTRKPGSYVSTRMFDLPAALDMERFKESWQKAADVFPILRTRVVLGHKSESYQVVLREQLVWDDMAGDSAESFLAHRGLPSIEYGGRLCAFALDVKSRKFVLALHHALYDGWSATMLLGAVEKMYNGGTCTVGPSFNVFIRHLSQIDKTASDSFWREQLSGAPAHFPRLPNKTYEPKNRASVTHTIRLPAPDHQKTAILRSTLLRAAWAMVSARRAESDDITFGAAQSGRDCAVPGIEEIAGPIVTTVPVRVRLDNKETVASLLQRIQDQSVAMIAYQHAGVQSLRQLGKDVQPALEFTTLLEIGESSAQDGFIAEIQRPELLDGFWSYPIIMECHLAQDGVTLDIVARHDPVVVATHEMDWICKQFEHVVGQLYNAMSGDATGPARLVGDIDIFGPDDMAMVETWNARWPVGPTDGKTVHEAISEQARLNPTNLALAGWDGEMTYAQLEHYATKLAKALVAKQGVGPEVMVPLCFDKSKWAVVASVAVIKAGGVVVHLGPTHPTHRRNEILSTIDATFVLVSPQHVSLFEDSTVSTMPIDQESLDQIPDADAQLPHVKSSNSVYLCFTSGSTGRPKGIMVEHGNLRMSALAHGSHFGIQAGTRVFQFSAYTFDIGLGDIFISLQRGATICTPSEWERLNELAGAINKYEANFLSVTPSVAKLVTPESVPKLRTLVLGGEAPTQDNIKTWSDQLNLIIIWGPAETTIYASATPPATQQTSAQGLGNPMGSVMWLCDPNDHDRLVPLGCVGEIVVEGPLVSRGYIKDDTKTAAAYITSPAWAASHEQGTAPRRMYKTGDLARYDSDGYMLFSGRKDNQVKLHGQRMELEEIEKAMLAHEPVRQAVARIPRHGPFKDKLVAMMSLRNSTSPNLPVTDQVVLLSTSTGDTKVSQEMTVAVRHLLEDRLPTYMVPSVFICVESVPLSNNSKIDRKMVDSWLGEVDQQTYESLLRGGEQEAEAIRLPSTEMEKVLCNVIGEILGSDPVSIDVNRSFLNLGGDSVSAMQLRGKARAEGVLVTMQDIIKSQSLVELASKSVFVESRTTDSSSSDSTSSFALSPIQKMYFDLVGRASNANVGHFDQSVLLQINQALAPRRLHKALKEVVQRHSMLRARYAQRADGEWYQYLAKDATDSFHFSSHDVKDGFEVATILKSLGAIFDIRKGPVFSAHVFNLASEKKQLIFVRAHHLVVDVVSWHVLLGDLETFIVTGNFASPPALSFPTWLRMQSDMAQSLRPADLLPFALNEMPAPDFEFWGMNGGELNIYGDAITSDFYLDETTTTRLMTSSNSALKTAPVDIILASLFQSFATVFPDRATPAIFSEGHGRESWSDGIDPSSTVGWFTTMSPLHVPVDRSDITSTLQTVKDLRRRLRANGMPYFSSRYMSSGGREAFASHMDMEIMFNYLGRSSQVGGENALFSSVELPDGSTFDELVQDEKLPRWSLFDIVALIEGDRAHVTISYNKTMKHQDRIAAWIATVRSTLVQTVQVLANMGDPPTKGSSNPSTTDKQSVFGGINSAEVEEKTHCVPVQQHMLAAREKHPDRQLYEMEFGYVIKPTEGSVDVDKLREAWQTVVRRHAALRTVLAPSTSFSAPYDQVVLKDFLISVPIIECTDEEQMQKRLAASRSVDYSLSNQKPHHQLTLFTTNKHGVELVACKIEIDHAITDGVSMALILHDLVLAYDGQLSSGPAPSFGDYTSWLDSMTQQDSLAEDMAYWKDFDRSAGASRIPQDATILAPASLAAPNSTLPPRVSKTKTINLAQATTDRLPAFCSKHGVTMAAFFQTAWGLVLRELTGSDKTVFAFMTANRDAQVTGAGQIVGPLINMLLCRIDLSQEGEAIGDVLRRTRDDFLDSLDHQYGLAKMGDMWDNPSWNSLMSMQYMDSRLGERAASSQGSISLDMFSARDPTAWDISIGLQVRSDGQGATVVDAELGYWSDFLSDERAQDVKTLFEASVVKLLSAT</sequence>
<feature type="compositionally biased region" description="Acidic residues" evidence="8">
    <location>
        <begin position="818"/>
        <end position="830"/>
    </location>
</feature>
<dbReference type="PANTHER" id="PTHR45527:SF16">
    <property type="entry name" value="NONRIBOSOMAL PEPTIDE SYNTHASE ATNA-RELATED"/>
    <property type="match status" value="1"/>
</dbReference>